<dbReference type="RefSeq" id="WP_097440303.1">
    <property type="nucleotide sequence ID" value="NZ_KZ300476.1"/>
</dbReference>
<evidence type="ECO:0000256" key="2">
    <source>
        <dbReference type="ARBA" id="ARBA00022448"/>
    </source>
</evidence>
<dbReference type="Proteomes" id="UP000219559">
    <property type="component" value="Unassembled WGS sequence"/>
</dbReference>
<feature type="transmembrane region" description="Helical" evidence="6">
    <location>
        <begin position="414"/>
        <end position="433"/>
    </location>
</feature>
<feature type="transmembrane region" description="Helical" evidence="6">
    <location>
        <begin position="376"/>
        <end position="394"/>
    </location>
</feature>
<evidence type="ECO:0000256" key="1">
    <source>
        <dbReference type="ARBA" id="ARBA00004127"/>
    </source>
</evidence>
<comment type="caution">
    <text evidence="7">The sequence shown here is derived from an EMBL/GenBank/DDBJ whole genome shotgun (WGS) entry which is preliminary data.</text>
</comment>
<reference evidence="7 8" key="1">
    <citation type="submission" date="2017-04" db="EMBL/GenBank/DDBJ databases">
        <title>A new member of the family Flavobacteriaceae isolated from ascidians.</title>
        <authorList>
            <person name="Chen L."/>
        </authorList>
    </citation>
    <scope>NUCLEOTIDE SEQUENCE [LARGE SCALE GENOMIC DNA]</scope>
    <source>
        <strain evidence="7 8">HQA918</strain>
    </source>
</reference>
<dbReference type="OrthoDB" id="9768783at2"/>
<dbReference type="PANTHER" id="PTHR23519">
    <property type="entry name" value="AUTOPHAGY-RELATED PROTEIN 22"/>
    <property type="match status" value="1"/>
</dbReference>
<name>A0A2A4GAM2_9FLAO</name>
<feature type="transmembrane region" description="Helical" evidence="6">
    <location>
        <begin position="226"/>
        <end position="246"/>
    </location>
</feature>
<dbReference type="InterPro" id="IPR050495">
    <property type="entry name" value="ATG22/LtaA_families"/>
</dbReference>
<keyword evidence="5 6" id="KW-0472">Membrane</keyword>
<evidence type="ECO:0000313" key="8">
    <source>
        <dbReference type="Proteomes" id="UP000219559"/>
    </source>
</evidence>
<evidence type="ECO:0000313" key="7">
    <source>
        <dbReference type="EMBL" id="PCE65024.1"/>
    </source>
</evidence>
<dbReference type="EMBL" id="NBWU01000002">
    <property type="protein sequence ID" value="PCE65024.1"/>
    <property type="molecule type" value="Genomic_DNA"/>
</dbReference>
<proteinExistence type="predicted"/>
<sequence length="467" mass="52251">MQREPLAKGSKKLLNAWAFYDWANSVYTLTIASSIFPIFYSALFVSTTTELKTVWAFGMEFKSTALITFVTAFTFLVVAVSSPIMSGIADYVGNKMNFLKFFCYVGSVGCIGLYWFDITPDKIHLSLLFYFMGLIGYWGSLVFYNSYLPDIAFPEQQDGISAKGFSLGYFGSVLLLVLNLLMVMFPQWFGFDLSIDPAILANGSEAEIAAAQKSVKDAASFEAMKISFVTVGIWWALFSQYTFYYLPKGTSNGEKVTRAIFFNGLRELRSVWAQLQTDLRLKRYLYAFFVFSMAVQTIMLIAVYFGEEEIAWGGDGEKTMGLIVSILVIQLVAILGAYLTSNASGKYGNIKTLIAVNGVWMGLCFYAYFMETPLQFYVAAAIVGLVMGGIQALARSTYSKFLPETEDTTSYFSFYDVAEKIGIVIGMVIFAFIDQITGSMRNGILFLFLFFLFGIVLLYRVPKDRQG</sequence>
<feature type="transmembrane region" description="Helical" evidence="6">
    <location>
        <begin position="65"/>
        <end position="86"/>
    </location>
</feature>
<gene>
    <name evidence="7" type="ORF">B7P33_07675</name>
</gene>
<organism evidence="7 8">
    <name type="scientific">Sediminicola luteus</name>
    <dbReference type="NCBI Taxonomy" id="319238"/>
    <lineage>
        <taxon>Bacteria</taxon>
        <taxon>Pseudomonadati</taxon>
        <taxon>Bacteroidota</taxon>
        <taxon>Flavobacteriia</taxon>
        <taxon>Flavobacteriales</taxon>
        <taxon>Flavobacteriaceae</taxon>
        <taxon>Sediminicola</taxon>
    </lineage>
</organism>
<feature type="transmembrane region" description="Helical" evidence="6">
    <location>
        <begin position="320"/>
        <end position="340"/>
    </location>
</feature>
<evidence type="ECO:0000256" key="3">
    <source>
        <dbReference type="ARBA" id="ARBA00022692"/>
    </source>
</evidence>
<evidence type="ECO:0000256" key="4">
    <source>
        <dbReference type="ARBA" id="ARBA00022989"/>
    </source>
</evidence>
<dbReference type="Gene3D" id="1.20.1250.20">
    <property type="entry name" value="MFS general substrate transporter like domains"/>
    <property type="match status" value="1"/>
</dbReference>
<keyword evidence="3 6" id="KW-0812">Transmembrane</keyword>
<dbReference type="Pfam" id="PF11700">
    <property type="entry name" value="ATG22"/>
    <property type="match status" value="2"/>
</dbReference>
<feature type="transmembrane region" description="Helical" evidence="6">
    <location>
        <begin position="21"/>
        <end position="45"/>
    </location>
</feature>
<dbReference type="InterPro" id="IPR024671">
    <property type="entry name" value="Atg22-like"/>
</dbReference>
<keyword evidence="4 6" id="KW-1133">Transmembrane helix</keyword>
<keyword evidence="8" id="KW-1185">Reference proteome</keyword>
<feature type="transmembrane region" description="Helical" evidence="6">
    <location>
        <begin position="439"/>
        <end position="459"/>
    </location>
</feature>
<feature type="transmembrane region" description="Helical" evidence="6">
    <location>
        <begin position="128"/>
        <end position="147"/>
    </location>
</feature>
<comment type="subcellular location">
    <subcellularLocation>
        <location evidence="1">Endomembrane system</location>
        <topology evidence="1">Multi-pass membrane protein</topology>
    </subcellularLocation>
</comment>
<protein>
    <submittedName>
        <fullName evidence="7">MFS transporter</fullName>
    </submittedName>
</protein>
<dbReference type="AlphaFoldDB" id="A0A2A4GAM2"/>
<dbReference type="PANTHER" id="PTHR23519:SF1">
    <property type="entry name" value="AUTOPHAGY-RELATED PROTEIN 22"/>
    <property type="match status" value="1"/>
</dbReference>
<feature type="transmembrane region" description="Helical" evidence="6">
    <location>
        <begin position="98"/>
        <end position="116"/>
    </location>
</feature>
<dbReference type="SUPFAM" id="SSF103473">
    <property type="entry name" value="MFS general substrate transporter"/>
    <property type="match status" value="1"/>
</dbReference>
<dbReference type="GO" id="GO:0012505">
    <property type="term" value="C:endomembrane system"/>
    <property type="evidence" value="ECO:0007669"/>
    <property type="project" value="UniProtKB-SubCell"/>
</dbReference>
<accession>A0A2A4GAM2</accession>
<keyword evidence="2" id="KW-0813">Transport</keyword>
<evidence type="ECO:0000256" key="6">
    <source>
        <dbReference type="SAM" id="Phobius"/>
    </source>
</evidence>
<dbReference type="InterPro" id="IPR036259">
    <property type="entry name" value="MFS_trans_sf"/>
</dbReference>
<feature type="transmembrane region" description="Helical" evidence="6">
    <location>
        <begin position="167"/>
        <end position="189"/>
    </location>
</feature>
<feature type="transmembrane region" description="Helical" evidence="6">
    <location>
        <begin position="352"/>
        <end position="370"/>
    </location>
</feature>
<evidence type="ECO:0000256" key="5">
    <source>
        <dbReference type="ARBA" id="ARBA00023136"/>
    </source>
</evidence>
<feature type="transmembrane region" description="Helical" evidence="6">
    <location>
        <begin position="284"/>
        <end position="305"/>
    </location>
</feature>